<protein>
    <submittedName>
        <fullName evidence="2">PaREP2b</fullName>
    </submittedName>
</protein>
<evidence type="ECO:0000313" key="2">
    <source>
        <dbReference type="WBParaSite" id="Hba_13456"/>
    </source>
</evidence>
<evidence type="ECO:0000313" key="1">
    <source>
        <dbReference type="Proteomes" id="UP000095283"/>
    </source>
</evidence>
<sequence length="55" mass="6630">MVFPTKYDGWGIMTVKKFYREILEVMLPYARYEIAVKDWIKKINSFGVVITKIWI</sequence>
<dbReference type="WBParaSite" id="Hba_13456">
    <property type="protein sequence ID" value="Hba_13456"/>
    <property type="gene ID" value="Hba_13456"/>
</dbReference>
<name>A0A1I7X7T9_HETBA</name>
<reference evidence="2" key="1">
    <citation type="submission" date="2016-11" db="UniProtKB">
        <authorList>
            <consortium name="WormBaseParasite"/>
        </authorList>
    </citation>
    <scope>IDENTIFICATION</scope>
</reference>
<keyword evidence="1" id="KW-1185">Reference proteome</keyword>
<dbReference type="Proteomes" id="UP000095283">
    <property type="component" value="Unplaced"/>
</dbReference>
<organism evidence="1 2">
    <name type="scientific">Heterorhabditis bacteriophora</name>
    <name type="common">Entomopathogenic nematode worm</name>
    <dbReference type="NCBI Taxonomy" id="37862"/>
    <lineage>
        <taxon>Eukaryota</taxon>
        <taxon>Metazoa</taxon>
        <taxon>Ecdysozoa</taxon>
        <taxon>Nematoda</taxon>
        <taxon>Chromadorea</taxon>
        <taxon>Rhabditida</taxon>
        <taxon>Rhabditina</taxon>
        <taxon>Rhabditomorpha</taxon>
        <taxon>Strongyloidea</taxon>
        <taxon>Heterorhabditidae</taxon>
        <taxon>Heterorhabditis</taxon>
    </lineage>
</organism>
<dbReference type="AlphaFoldDB" id="A0A1I7X7T9"/>
<proteinExistence type="predicted"/>
<accession>A0A1I7X7T9</accession>